<dbReference type="EMBL" id="SFBF01000285">
    <property type="protein sequence ID" value="TRU45118.1"/>
    <property type="molecule type" value="Genomic_DNA"/>
</dbReference>
<keyword evidence="2" id="KW-1133">Transmembrane helix</keyword>
<dbReference type="Proteomes" id="UP000320293">
    <property type="component" value="Unassembled WGS sequence"/>
</dbReference>
<evidence type="ECO:0000256" key="1">
    <source>
        <dbReference type="SAM" id="MobiDB-lite"/>
    </source>
</evidence>
<name>A0A552FEG2_MICAE</name>
<evidence type="ECO:0000313" key="3">
    <source>
        <dbReference type="EMBL" id="TRU45118.1"/>
    </source>
</evidence>
<keyword evidence="2" id="KW-0812">Transmembrane</keyword>
<proteinExistence type="predicted"/>
<feature type="transmembrane region" description="Helical" evidence="2">
    <location>
        <begin position="62"/>
        <end position="80"/>
    </location>
</feature>
<dbReference type="AlphaFoldDB" id="A0A552FEG2"/>
<evidence type="ECO:0000313" key="4">
    <source>
        <dbReference type="Proteomes" id="UP000320293"/>
    </source>
</evidence>
<accession>A0A552FEG2</accession>
<reference evidence="3 4" key="1">
    <citation type="submission" date="2019-01" db="EMBL/GenBank/DDBJ databases">
        <title>Coherence of Microcystis species and biogeography revealed through population genomics.</title>
        <authorList>
            <person name="Perez-Carrascal O.M."/>
            <person name="Terrat Y."/>
            <person name="Giani A."/>
            <person name="Fortin N."/>
            <person name="Tromas N."/>
            <person name="Shapiro B.J."/>
        </authorList>
    </citation>
    <scope>NUCLEOTIDE SEQUENCE [LARGE SCALE GENOMIC DNA]</scope>
    <source>
        <strain evidence="3">Ma_QC_Ca_00000000_S207</strain>
    </source>
</reference>
<feature type="region of interest" description="Disordered" evidence="1">
    <location>
        <begin position="1"/>
        <end position="23"/>
    </location>
</feature>
<keyword evidence="2" id="KW-0472">Membrane</keyword>
<gene>
    <name evidence="3" type="ORF">EWV91_15240</name>
</gene>
<comment type="caution">
    <text evidence="3">The sequence shown here is derived from an EMBL/GenBank/DDBJ whole genome shotgun (WGS) entry which is preliminary data.</text>
</comment>
<protein>
    <submittedName>
        <fullName evidence="3">Uncharacterized protein</fullName>
    </submittedName>
</protein>
<sequence>MSNTGENRNPDSEQKSPPSVPAPPEEAVVPNFFDKFFIAVTAFGFGLGTAIALLPNVIPLPIIPSIFFGTGIGALVYRFMGGFKDHDSLQTQAIKISGSLASLLSSIVVINLLLEGQLKLYIAEHIVLKKGDQNSYYIEIENKGIKLGNLYQEDFNRHGYYDINDVSIVSTISRLASTAKEGYNHPVLERIRIECARNQGICQPNKNQFTLIIHSIKPETELPGGSAIGCLNSDAFWIANGGDLYIYQTSAQVYKIRIEKFDECLDEEGQDKKVMISQKDADHLNLKPGVKIKARFQ</sequence>
<feature type="transmembrane region" description="Helical" evidence="2">
    <location>
        <begin position="36"/>
        <end position="55"/>
    </location>
</feature>
<evidence type="ECO:0000256" key="2">
    <source>
        <dbReference type="SAM" id="Phobius"/>
    </source>
</evidence>
<organism evidence="3 4">
    <name type="scientific">Microcystis aeruginosa Ma_QC_Ca_00000000_S207</name>
    <dbReference type="NCBI Taxonomy" id="2486251"/>
    <lineage>
        <taxon>Bacteria</taxon>
        <taxon>Bacillati</taxon>
        <taxon>Cyanobacteriota</taxon>
        <taxon>Cyanophyceae</taxon>
        <taxon>Oscillatoriophycideae</taxon>
        <taxon>Chroococcales</taxon>
        <taxon>Microcystaceae</taxon>
        <taxon>Microcystis</taxon>
    </lineage>
</organism>
<feature type="transmembrane region" description="Helical" evidence="2">
    <location>
        <begin position="92"/>
        <end position="114"/>
    </location>
</feature>